<dbReference type="InterPro" id="IPR007052">
    <property type="entry name" value="CS_dom"/>
</dbReference>
<dbReference type="GO" id="GO:0006457">
    <property type="term" value="P:protein folding"/>
    <property type="evidence" value="ECO:0007669"/>
    <property type="project" value="TreeGrafter"/>
</dbReference>
<feature type="region of interest" description="Disordered" evidence="2">
    <location>
        <begin position="141"/>
        <end position="168"/>
    </location>
</feature>
<sequence length="168" mass="19616">MAGIVGDMTRRYPATTKWYDRRQIVLVEFCIEDSKDVHVSFEEQKLIFRCHGGADDHSFFNEISLFDKIDPKESNYHRTDRSVHCVMRKGSAGMVWPRLTKDKSKFLWLSVDFTNWRDWEDASDNEFSNYDEFSSMMNKMGCDEELPELDGSEEESSGSDSEKLPDLE</sequence>
<dbReference type="FunFam" id="2.60.40.790:FF:000003">
    <property type="entry name" value="prostaglandin E synthase 3"/>
    <property type="match status" value="1"/>
</dbReference>
<dbReference type="GO" id="GO:0005634">
    <property type="term" value="C:nucleus"/>
    <property type="evidence" value="ECO:0007669"/>
    <property type="project" value="TreeGrafter"/>
</dbReference>
<dbReference type="OMA" id="IEHKVTD"/>
<feature type="domain" description="CS" evidence="3">
    <location>
        <begin position="11"/>
        <end position="100"/>
    </location>
</feature>
<reference evidence="4" key="2">
    <citation type="submission" date="2025-09" db="UniProtKB">
        <authorList>
            <consortium name="Ensembl"/>
        </authorList>
    </citation>
    <scope>IDENTIFICATION</scope>
</reference>
<dbReference type="AlphaFoldDB" id="A0A8C4X1B1"/>
<dbReference type="GO" id="GO:0051087">
    <property type="term" value="F:protein-folding chaperone binding"/>
    <property type="evidence" value="ECO:0007669"/>
    <property type="project" value="TreeGrafter"/>
</dbReference>
<evidence type="ECO:0000313" key="4">
    <source>
        <dbReference type="Ensembl" id="ENSEBUP00000025410.1"/>
    </source>
</evidence>
<dbReference type="PANTHER" id="PTHR22932">
    <property type="entry name" value="TELOMERASE-BINDING PROTEIN P23 HSP90 CO-CHAPERONE"/>
    <property type="match status" value="1"/>
</dbReference>
<dbReference type="InterPro" id="IPR045250">
    <property type="entry name" value="p23-like"/>
</dbReference>
<dbReference type="Pfam" id="PF04969">
    <property type="entry name" value="CS"/>
    <property type="match status" value="1"/>
</dbReference>
<dbReference type="GeneTree" id="ENSGT00940000154256"/>
<dbReference type="Ensembl" id="ENSEBUT00000025986.1">
    <property type="protein sequence ID" value="ENSEBUP00000025410.1"/>
    <property type="gene ID" value="ENSEBUG00000015670.1"/>
</dbReference>
<evidence type="ECO:0000256" key="1">
    <source>
        <dbReference type="ARBA" id="ARBA00025733"/>
    </source>
</evidence>
<dbReference type="GO" id="GO:0051131">
    <property type="term" value="P:chaperone-mediated protein complex assembly"/>
    <property type="evidence" value="ECO:0007669"/>
    <property type="project" value="TreeGrafter"/>
</dbReference>
<name>A0A8C4X1B1_EPTBU</name>
<evidence type="ECO:0000313" key="5">
    <source>
        <dbReference type="Proteomes" id="UP000694388"/>
    </source>
</evidence>
<dbReference type="PROSITE" id="PS51203">
    <property type="entry name" value="CS"/>
    <property type="match status" value="1"/>
</dbReference>
<evidence type="ECO:0000259" key="3">
    <source>
        <dbReference type="PROSITE" id="PS51203"/>
    </source>
</evidence>
<dbReference type="InterPro" id="IPR008978">
    <property type="entry name" value="HSP20-like_chaperone"/>
</dbReference>
<accession>A0A8C4X1B1</accession>
<protein>
    <submittedName>
        <fullName evidence="4">Prostaglandin E synthase 3</fullName>
    </submittedName>
</protein>
<keyword evidence="5" id="KW-1185">Reference proteome</keyword>
<organism evidence="4 5">
    <name type="scientific">Eptatretus burgeri</name>
    <name type="common">Inshore hagfish</name>
    <dbReference type="NCBI Taxonomy" id="7764"/>
    <lineage>
        <taxon>Eukaryota</taxon>
        <taxon>Metazoa</taxon>
        <taxon>Chordata</taxon>
        <taxon>Craniata</taxon>
        <taxon>Vertebrata</taxon>
        <taxon>Cyclostomata</taxon>
        <taxon>Myxini</taxon>
        <taxon>Myxiniformes</taxon>
        <taxon>Myxinidae</taxon>
        <taxon>Eptatretinae</taxon>
        <taxon>Eptatretus</taxon>
    </lineage>
</organism>
<dbReference type="Proteomes" id="UP000694388">
    <property type="component" value="Unplaced"/>
</dbReference>
<reference evidence="4" key="1">
    <citation type="submission" date="2025-08" db="UniProtKB">
        <authorList>
            <consortium name="Ensembl"/>
        </authorList>
    </citation>
    <scope>IDENTIFICATION</scope>
</reference>
<dbReference type="PANTHER" id="PTHR22932:SF1">
    <property type="entry name" value="CO-CHAPERONE PROTEIN DAF-41"/>
    <property type="match status" value="1"/>
</dbReference>
<dbReference type="Gene3D" id="2.60.40.790">
    <property type="match status" value="1"/>
</dbReference>
<feature type="compositionally biased region" description="Acidic residues" evidence="2">
    <location>
        <begin position="143"/>
        <end position="157"/>
    </location>
</feature>
<dbReference type="SUPFAM" id="SSF49764">
    <property type="entry name" value="HSP20-like chaperones"/>
    <property type="match status" value="1"/>
</dbReference>
<comment type="similarity">
    <text evidence="1">Belongs to the p23/wos2 family.</text>
</comment>
<dbReference type="GO" id="GO:0005829">
    <property type="term" value="C:cytosol"/>
    <property type="evidence" value="ECO:0007669"/>
    <property type="project" value="TreeGrafter"/>
</dbReference>
<proteinExistence type="inferred from homology"/>
<dbReference type="GO" id="GO:0051879">
    <property type="term" value="F:Hsp90 protein binding"/>
    <property type="evidence" value="ECO:0007669"/>
    <property type="project" value="InterPro"/>
</dbReference>
<evidence type="ECO:0000256" key="2">
    <source>
        <dbReference type="SAM" id="MobiDB-lite"/>
    </source>
</evidence>